<dbReference type="EMBL" id="CAJNJA010082837">
    <property type="protein sequence ID" value="CAE7933475.1"/>
    <property type="molecule type" value="Genomic_DNA"/>
</dbReference>
<dbReference type="Proteomes" id="UP000601435">
    <property type="component" value="Unassembled WGS sequence"/>
</dbReference>
<gene>
    <name evidence="3" type="ORF">SNEC2469_LOCUS32585</name>
</gene>
<organism evidence="3 4">
    <name type="scientific">Symbiodinium necroappetens</name>
    <dbReference type="NCBI Taxonomy" id="1628268"/>
    <lineage>
        <taxon>Eukaryota</taxon>
        <taxon>Sar</taxon>
        <taxon>Alveolata</taxon>
        <taxon>Dinophyceae</taxon>
        <taxon>Suessiales</taxon>
        <taxon>Symbiodiniaceae</taxon>
        <taxon>Symbiodinium</taxon>
    </lineage>
</organism>
<evidence type="ECO:0000256" key="1">
    <source>
        <dbReference type="SAM" id="MobiDB-lite"/>
    </source>
</evidence>
<keyword evidence="2" id="KW-0732">Signal</keyword>
<feature type="compositionally biased region" description="Polar residues" evidence="1">
    <location>
        <begin position="158"/>
        <end position="174"/>
    </location>
</feature>
<comment type="caution">
    <text evidence="3">The sequence shown here is derived from an EMBL/GenBank/DDBJ whole genome shotgun (WGS) entry which is preliminary data.</text>
</comment>
<feature type="region of interest" description="Disordered" evidence="1">
    <location>
        <begin position="149"/>
        <end position="174"/>
    </location>
</feature>
<name>A0A813C1J8_9DINO</name>
<evidence type="ECO:0000256" key="2">
    <source>
        <dbReference type="SAM" id="SignalP"/>
    </source>
</evidence>
<feature type="signal peptide" evidence="2">
    <location>
        <begin position="1"/>
        <end position="20"/>
    </location>
</feature>
<feature type="chain" id="PRO_5032307616" evidence="2">
    <location>
        <begin position="21"/>
        <end position="174"/>
    </location>
</feature>
<accession>A0A813C1J8</accession>
<evidence type="ECO:0000313" key="3">
    <source>
        <dbReference type="EMBL" id="CAE7933475.1"/>
    </source>
</evidence>
<protein>
    <submittedName>
        <fullName evidence="3">Uncharacterized protein</fullName>
    </submittedName>
</protein>
<dbReference type="OrthoDB" id="10382628at2759"/>
<sequence length="174" mass="19320">MARAALLLPLLWCFLRHAWGLPEGSSDLCAAPVSSEETSLLQASVSGHYFPSSGFAGSDDRKKRKRRGFKIRKGRAAWRKRKWGKRASALPAQPEKPGRWVKGWRGWHFVYAQERAESPSRNHEMIATRTSSKAPVCEAGSFSFSFKSPSGPEELLSFGSTTGKSSFYHSDTPS</sequence>
<keyword evidence="4" id="KW-1185">Reference proteome</keyword>
<proteinExistence type="predicted"/>
<dbReference type="AlphaFoldDB" id="A0A813C1J8"/>
<reference evidence="3" key="1">
    <citation type="submission" date="2021-02" db="EMBL/GenBank/DDBJ databases">
        <authorList>
            <person name="Dougan E. K."/>
            <person name="Rhodes N."/>
            <person name="Thang M."/>
            <person name="Chan C."/>
        </authorList>
    </citation>
    <scope>NUCLEOTIDE SEQUENCE</scope>
</reference>
<evidence type="ECO:0000313" key="4">
    <source>
        <dbReference type="Proteomes" id="UP000601435"/>
    </source>
</evidence>